<dbReference type="Proteomes" id="UP000273626">
    <property type="component" value="Unassembled WGS sequence"/>
</dbReference>
<dbReference type="PANTHER" id="PTHR12599">
    <property type="entry name" value="PTERIN-4-ALPHA-CARBINOLAMINE DEHYDRATASE"/>
    <property type="match status" value="1"/>
</dbReference>
<comment type="catalytic activity">
    <reaction evidence="1 4">
        <text>(4aS,6R)-4a-hydroxy-L-erythro-5,6,7,8-tetrahydrobiopterin = (6R)-L-erythro-6,7-dihydrobiopterin + H2O</text>
        <dbReference type="Rhea" id="RHEA:11920"/>
        <dbReference type="ChEBI" id="CHEBI:15377"/>
        <dbReference type="ChEBI" id="CHEBI:15642"/>
        <dbReference type="ChEBI" id="CHEBI:43120"/>
        <dbReference type="EC" id="4.2.1.96"/>
    </reaction>
</comment>
<dbReference type="SUPFAM" id="SSF55248">
    <property type="entry name" value="PCD-like"/>
    <property type="match status" value="1"/>
</dbReference>
<protein>
    <recommendedName>
        <fullName evidence="4">Putative pterin-4-alpha-carbinolamine dehydratase</fullName>
        <shortName evidence="4">PHS</shortName>
        <ecNumber evidence="4">4.2.1.96</ecNumber>
    </recommendedName>
    <alternativeName>
        <fullName evidence="4">4-alpha-hydroxy-tetrahydropterin dehydratase</fullName>
    </alternativeName>
    <alternativeName>
        <fullName evidence="4">Pterin carbinolamine dehydratase</fullName>
        <shortName evidence="4">PCD</shortName>
    </alternativeName>
</protein>
<dbReference type="InterPro" id="IPR036428">
    <property type="entry name" value="PCD_sf"/>
</dbReference>
<evidence type="ECO:0000313" key="6">
    <source>
        <dbReference type="EMBL" id="QLH14843.1"/>
    </source>
</evidence>
<name>A0A1I5ISG9_PARPN</name>
<dbReference type="EC" id="4.2.1.96" evidence="4"/>
<dbReference type="InterPro" id="IPR001533">
    <property type="entry name" value="Pterin_deHydtase"/>
</dbReference>
<evidence type="ECO:0000313" key="7">
    <source>
        <dbReference type="EMBL" id="RKS52284.1"/>
    </source>
</evidence>
<dbReference type="EMBL" id="CP044426">
    <property type="protein sequence ID" value="QFG37284.1"/>
    <property type="molecule type" value="Genomic_DNA"/>
</dbReference>
<sequence length="107" mass="11795">MTDRSKDKIVEGAPALLPDELRRALADLPDWRLAEDGKSICREWRFKNFRRAAQLANLAAWQAEAAGHHPDIAFGWGHARVTYATHSAGGVTMNDLIMAARLDTALG</sequence>
<reference evidence="5 9" key="2">
    <citation type="submission" date="2019-01" db="EMBL/GenBank/DDBJ databases">
        <title>Complete Genome Sequence and Annotation of the Paracoccus pantotrophus type strain DSM 2944.</title>
        <authorList>
            <person name="Bockwoldt J.A."/>
            <person name="Zimmermann M."/>
            <person name="Tiso T."/>
            <person name="Blank L.M."/>
        </authorList>
    </citation>
    <scope>NUCLEOTIDE SEQUENCE [LARGE SCALE GENOMIC DNA]</scope>
    <source>
        <strain evidence="5 9">DSM 2944</strain>
    </source>
</reference>
<gene>
    <name evidence="7" type="ORF">BDE18_1604</name>
    <name evidence="5" type="ORF">ESD82_14025</name>
    <name evidence="6" type="ORF">HYQ43_11155</name>
</gene>
<comment type="similarity">
    <text evidence="2 4">Belongs to the pterin-4-alpha-carbinolamine dehydratase family.</text>
</comment>
<dbReference type="EMBL" id="CP058690">
    <property type="protein sequence ID" value="QLH14843.1"/>
    <property type="molecule type" value="Genomic_DNA"/>
</dbReference>
<dbReference type="GeneID" id="51371700"/>
<dbReference type="RefSeq" id="WP_024845593.1">
    <property type="nucleotide sequence ID" value="NZ_CP044426.1"/>
</dbReference>
<dbReference type="AlphaFoldDB" id="A0A1I5ISG9"/>
<dbReference type="Gene3D" id="3.30.1360.20">
    <property type="entry name" value="Transcriptional coactivator/pterin dehydratase"/>
    <property type="match status" value="1"/>
</dbReference>
<dbReference type="HAMAP" id="MF_00434">
    <property type="entry name" value="Pterin_4_alpha"/>
    <property type="match status" value="1"/>
</dbReference>
<evidence type="ECO:0000313" key="10">
    <source>
        <dbReference type="Proteomes" id="UP000509322"/>
    </source>
</evidence>
<evidence type="ECO:0000313" key="5">
    <source>
        <dbReference type="EMBL" id="QFG37284.1"/>
    </source>
</evidence>
<dbReference type="EMBL" id="RBLI01000001">
    <property type="protein sequence ID" value="RKS52284.1"/>
    <property type="molecule type" value="Genomic_DNA"/>
</dbReference>
<dbReference type="KEGG" id="ppan:ESD82_14025"/>
<evidence type="ECO:0000256" key="4">
    <source>
        <dbReference type="HAMAP-Rule" id="MF_00434"/>
    </source>
</evidence>
<dbReference type="Pfam" id="PF01329">
    <property type="entry name" value="Pterin_4a"/>
    <property type="match status" value="1"/>
</dbReference>
<evidence type="ECO:0000313" key="8">
    <source>
        <dbReference type="Proteomes" id="UP000273626"/>
    </source>
</evidence>
<reference evidence="7 8" key="1">
    <citation type="submission" date="2018-10" db="EMBL/GenBank/DDBJ databases">
        <title>Genomic Encyclopedia of Archaeal and Bacterial Type Strains, Phase II (KMG-II): from individual species to whole genera.</title>
        <authorList>
            <person name="Goeker M."/>
        </authorList>
    </citation>
    <scope>NUCLEOTIDE SEQUENCE [LARGE SCALE GENOMIC DNA]</scope>
    <source>
        <strain evidence="8">ATCC 35512 / DSM 2944 / CIP 106514 / LMD 82.5 / NBRC 102493 / NCCB 82005 / GB17</strain>
        <strain evidence="7">DSM 2944</strain>
    </source>
</reference>
<evidence type="ECO:0000256" key="2">
    <source>
        <dbReference type="ARBA" id="ARBA00006472"/>
    </source>
</evidence>
<keyword evidence="8" id="KW-1185">Reference proteome</keyword>
<evidence type="ECO:0000313" key="9">
    <source>
        <dbReference type="Proteomes" id="UP000326453"/>
    </source>
</evidence>
<keyword evidence="3 4" id="KW-0456">Lyase</keyword>
<dbReference type="CDD" id="cd00913">
    <property type="entry name" value="PCD_DCoH_subfamily_a"/>
    <property type="match status" value="1"/>
</dbReference>
<dbReference type="GO" id="GO:0006729">
    <property type="term" value="P:tetrahydrobiopterin biosynthetic process"/>
    <property type="evidence" value="ECO:0007669"/>
    <property type="project" value="InterPro"/>
</dbReference>
<dbReference type="Proteomes" id="UP000509322">
    <property type="component" value="Chromosome 2"/>
</dbReference>
<reference evidence="6 10" key="3">
    <citation type="submission" date="2020-07" db="EMBL/GenBank/DDBJ databases">
        <title>The complete genome of Paracoccus pantotrophus ACCC 10489.</title>
        <authorList>
            <person name="Si Y."/>
        </authorList>
    </citation>
    <scope>NUCLEOTIDE SEQUENCE [LARGE SCALE GENOMIC DNA]</scope>
    <source>
        <strain evidence="6 10">ACCC10489</strain>
    </source>
</reference>
<evidence type="ECO:0000256" key="1">
    <source>
        <dbReference type="ARBA" id="ARBA00001554"/>
    </source>
</evidence>
<accession>A0A1I5ISG9</accession>
<proteinExistence type="inferred from homology"/>
<organism evidence="5 9">
    <name type="scientific">Paracoccus pantotrophus</name>
    <name type="common">Thiosphaera pantotropha</name>
    <dbReference type="NCBI Taxonomy" id="82367"/>
    <lineage>
        <taxon>Bacteria</taxon>
        <taxon>Pseudomonadati</taxon>
        <taxon>Pseudomonadota</taxon>
        <taxon>Alphaproteobacteria</taxon>
        <taxon>Rhodobacterales</taxon>
        <taxon>Paracoccaceae</taxon>
        <taxon>Paracoccus</taxon>
    </lineage>
</organism>
<dbReference type="PANTHER" id="PTHR12599:SF0">
    <property type="entry name" value="PTERIN-4-ALPHA-CARBINOLAMINE DEHYDRATASE"/>
    <property type="match status" value="1"/>
</dbReference>
<dbReference type="OrthoDB" id="9794987at2"/>
<evidence type="ECO:0000256" key="3">
    <source>
        <dbReference type="ARBA" id="ARBA00023239"/>
    </source>
</evidence>
<dbReference type="Proteomes" id="UP000326453">
    <property type="component" value="Chromosome 1"/>
</dbReference>
<dbReference type="GO" id="GO:0008124">
    <property type="term" value="F:4-alpha-hydroxytetrahydrobiopterin dehydratase activity"/>
    <property type="evidence" value="ECO:0007669"/>
    <property type="project" value="UniProtKB-UniRule"/>
</dbReference>